<sequence length="240" mass="23628">MGLLSWLTRSGDGSRGAVQPATRADADAGTTSPAPEAATDTEVTGGWRSAPVVQRALSTPLGLVSDPGGFGRRLGTWQDPTVTGPLGHLVSALAPSGVAHGLAEPTLPVQRTGTGPRAHAFDIPRGVRDSASAWAGAPGAASAVAHGAGDRQGDAIGAAARPGDPPGTDGPVVLRSVSPAGDTARHADHGPAPTSFGTAPLPVVPLQRITVASSGPGRDSAPPAPLMVMRVPSAPAAPAP</sequence>
<feature type="non-terminal residue" evidence="2">
    <location>
        <position position="240"/>
    </location>
</feature>
<comment type="caution">
    <text evidence="2">The sequence shown here is derived from an EMBL/GenBank/DDBJ whole genome shotgun (WGS) entry which is preliminary data.</text>
</comment>
<feature type="region of interest" description="Disordered" evidence="1">
    <location>
        <begin position="144"/>
        <end position="200"/>
    </location>
</feature>
<evidence type="ECO:0000256" key="1">
    <source>
        <dbReference type="SAM" id="MobiDB-lite"/>
    </source>
</evidence>
<protein>
    <submittedName>
        <fullName evidence="2">Uncharacterized protein</fullName>
    </submittedName>
</protein>
<organism evidence="2 3">
    <name type="scientific">Streptomyces adustus</name>
    <dbReference type="NCBI Taxonomy" id="1609272"/>
    <lineage>
        <taxon>Bacteria</taxon>
        <taxon>Bacillati</taxon>
        <taxon>Actinomycetota</taxon>
        <taxon>Actinomycetes</taxon>
        <taxon>Kitasatosporales</taxon>
        <taxon>Streptomycetaceae</taxon>
        <taxon>Streptomyces</taxon>
    </lineage>
</organism>
<evidence type="ECO:0000313" key="2">
    <source>
        <dbReference type="EMBL" id="MPY37588.1"/>
    </source>
</evidence>
<feature type="compositionally biased region" description="Low complexity" evidence="1">
    <location>
        <begin position="154"/>
        <end position="171"/>
    </location>
</feature>
<dbReference type="EMBL" id="VJZD01000333">
    <property type="protein sequence ID" value="MPY37588.1"/>
    <property type="molecule type" value="Genomic_DNA"/>
</dbReference>
<name>A0A5N8VU60_9ACTN</name>
<keyword evidence="3" id="KW-1185">Reference proteome</keyword>
<dbReference type="AlphaFoldDB" id="A0A5N8VU60"/>
<gene>
    <name evidence="2" type="ORF">FNH09_42205</name>
</gene>
<accession>A0A5N8VU60</accession>
<evidence type="ECO:0000313" key="3">
    <source>
        <dbReference type="Proteomes" id="UP000325849"/>
    </source>
</evidence>
<reference evidence="2 3" key="1">
    <citation type="submission" date="2019-07" db="EMBL/GenBank/DDBJ databases">
        <title>New species of Amycolatopsis and Streptomyces.</title>
        <authorList>
            <person name="Duangmal K."/>
            <person name="Teo W.F.A."/>
            <person name="Lipun K."/>
        </authorList>
    </citation>
    <scope>NUCLEOTIDE SEQUENCE [LARGE SCALE GENOMIC DNA]</scope>
    <source>
        <strain evidence="2 3">NBRC 109810</strain>
    </source>
</reference>
<proteinExistence type="predicted"/>
<dbReference type="Proteomes" id="UP000325849">
    <property type="component" value="Unassembled WGS sequence"/>
</dbReference>
<feature type="region of interest" description="Disordered" evidence="1">
    <location>
        <begin position="1"/>
        <end position="44"/>
    </location>
</feature>